<evidence type="ECO:0000256" key="6">
    <source>
        <dbReference type="SAM" id="Phobius"/>
    </source>
</evidence>
<keyword evidence="2 5" id="KW-0547">Nucleotide-binding</keyword>
<name>A0A9X3EJ74_9BACT</name>
<keyword evidence="6" id="KW-0812">Transmembrane</keyword>
<dbReference type="SUPFAM" id="SSF48452">
    <property type="entry name" value="TPR-like"/>
    <property type="match status" value="3"/>
</dbReference>
<dbReference type="Gene3D" id="1.10.510.10">
    <property type="entry name" value="Transferase(Phosphotransferase) domain 1"/>
    <property type="match status" value="1"/>
</dbReference>
<keyword evidence="1" id="KW-0808">Transferase</keyword>
<dbReference type="Pfam" id="PF13374">
    <property type="entry name" value="TPR_10"/>
    <property type="match status" value="1"/>
</dbReference>
<feature type="domain" description="Protein kinase" evidence="7">
    <location>
        <begin position="52"/>
        <end position="333"/>
    </location>
</feature>
<keyword evidence="3 8" id="KW-0418">Kinase</keyword>
<proteinExistence type="predicted"/>
<dbReference type="GO" id="GO:0005524">
    <property type="term" value="F:ATP binding"/>
    <property type="evidence" value="ECO:0007669"/>
    <property type="project" value="UniProtKB-UniRule"/>
</dbReference>
<protein>
    <submittedName>
        <fullName evidence="8">Serine/threonine-protein kinase</fullName>
    </submittedName>
</protein>
<dbReference type="PROSITE" id="PS00108">
    <property type="entry name" value="PROTEIN_KINASE_ST"/>
    <property type="match status" value="1"/>
</dbReference>
<evidence type="ECO:0000259" key="7">
    <source>
        <dbReference type="PROSITE" id="PS50011"/>
    </source>
</evidence>
<dbReference type="RefSeq" id="WP_267765761.1">
    <property type="nucleotide sequence ID" value="NZ_JAPNKE010000002.1"/>
</dbReference>
<dbReference type="InterPro" id="IPR011990">
    <property type="entry name" value="TPR-like_helical_dom_sf"/>
</dbReference>
<dbReference type="InterPro" id="IPR019734">
    <property type="entry name" value="TPR_rpt"/>
</dbReference>
<dbReference type="Pfam" id="PF13424">
    <property type="entry name" value="TPR_12"/>
    <property type="match status" value="3"/>
</dbReference>
<keyword evidence="6" id="KW-0472">Membrane</keyword>
<dbReference type="PANTHER" id="PTHR43289">
    <property type="entry name" value="MITOGEN-ACTIVATED PROTEIN KINASE KINASE KINASE 20-RELATED"/>
    <property type="match status" value="1"/>
</dbReference>
<dbReference type="EMBL" id="JAPNKE010000002">
    <property type="protein sequence ID" value="MCY1004224.1"/>
    <property type="molecule type" value="Genomic_DNA"/>
</dbReference>
<evidence type="ECO:0000256" key="5">
    <source>
        <dbReference type="PROSITE-ProRule" id="PRU10141"/>
    </source>
</evidence>
<evidence type="ECO:0000256" key="2">
    <source>
        <dbReference type="ARBA" id="ARBA00022741"/>
    </source>
</evidence>
<dbReference type="GO" id="GO:0004674">
    <property type="term" value="F:protein serine/threonine kinase activity"/>
    <property type="evidence" value="ECO:0007669"/>
    <property type="project" value="TreeGrafter"/>
</dbReference>
<dbReference type="AlphaFoldDB" id="A0A9X3EJ74"/>
<accession>A0A9X3EJ74</accession>
<evidence type="ECO:0000256" key="4">
    <source>
        <dbReference type="ARBA" id="ARBA00022840"/>
    </source>
</evidence>
<dbReference type="SMART" id="SM00028">
    <property type="entry name" value="TPR"/>
    <property type="match status" value="6"/>
</dbReference>
<dbReference type="SUPFAM" id="SSF56112">
    <property type="entry name" value="Protein kinase-like (PK-like)"/>
    <property type="match status" value="1"/>
</dbReference>
<dbReference type="InterPro" id="IPR017441">
    <property type="entry name" value="Protein_kinase_ATP_BS"/>
</dbReference>
<dbReference type="Proteomes" id="UP001150924">
    <property type="component" value="Unassembled WGS sequence"/>
</dbReference>
<evidence type="ECO:0000256" key="3">
    <source>
        <dbReference type="ARBA" id="ARBA00022777"/>
    </source>
</evidence>
<dbReference type="Pfam" id="PF00069">
    <property type="entry name" value="Pkinase"/>
    <property type="match status" value="1"/>
</dbReference>
<keyword evidence="6" id="KW-1133">Transmembrane helix</keyword>
<dbReference type="Gene3D" id="1.25.40.10">
    <property type="entry name" value="Tetratricopeptide repeat domain"/>
    <property type="match status" value="2"/>
</dbReference>
<dbReference type="PANTHER" id="PTHR43289:SF30">
    <property type="entry name" value="NON-SPECIFIC SERINE_THREONINE PROTEIN KINASE"/>
    <property type="match status" value="1"/>
</dbReference>
<evidence type="ECO:0000313" key="9">
    <source>
        <dbReference type="Proteomes" id="UP001150924"/>
    </source>
</evidence>
<evidence type="ECO:0000256" key="1">
    <source>
        <dbReference type="ARBA" id="ARBA00022679"/>
    </source>
</evidence>
<keyword evidence="4 5" id="KW-0067">ATP-binding</keyword>
<feature type="transmembrane region" description="Helical" evidence="6">
    <location>
        <begin position="49"/>
        <end position="70"/>
    </location>
</feature>
<gene>
    <name evidence="8" type="ORF">OV079_01295</name>
</gene>
<dbReference type="InterPro" id="IPR011009">
    <property type="entry name" value="Kinase-like_dom_sf"/>
</dbReference>
<keyword evidence="9" id="KW-1185">Reference proteome</keyword>
<dbReference type="InterPro" id="IPR008271">
    <property type="entry name" value="Ser/Thr_kinase_AS"/>
</dbReference>
<reference evidence="8" key="1">
    <citation type="submission" date="2022-11" db="EMBL/GenBank/DDBJ databases">
        <title>Minimal conservation of predation-associated metabolite biosynthetic gene clusters underscores biosynthetic potential of Myxococcota including descriptions for ten novel species: Archangium lansinium sp. nov., Myxococcus landrumus sp. nov., Nannocystis bai.</title>
        <authorList>
            <person name="Ahearne A."/>
            <person name="Stevens C."/>
            <person name="Phillips K."/>
        </authorList>
    </citation>
    <scope>NUCLEOTIDE SEQUENCE</scope>
    <source>
        <strain evidence="8">Na p29</strain>
    </source>
</reference>
<feature type="binding site" evidence="5">
    <location>
        <position position="81"/>
    </location>
    <ligand>
        <name>ATP</name>
        <dbReference type="ChEBI" id="CHEBI:30616"/>
    </ligand>
</feature>
<organism evidence="8 9">
    <name type="scientific">Nannocystis pusilla</name>
    <dbReference type="NCBI Taxonomy" id="889268"/>
    <lineage>
        <taxon>Bacteria</taxon>
        <taxon>Pseudomonadati</taxon>
        <taxon>Myxococcota</taxon>
        <taxon>Polyangia</taxon>
        <taxon>Nannocystales</taxon>
        <taxon>Nannocystaceae</taxon>
        <taxon>Nannocystis</taxon>
    </lineage>
</organism>
<dbReference type="PROSITE" id="PS50011">
    <property type="entry name" value="PROTEIN_KINASE_DOM"/>
    <property type="match status" value="1"/>
</dbReference>
<dbReference type="CDD" id="cd14014">
    <property type="entry name" value="STKc_PknB_like"/>
    <property type="match status" value="1"/>
</dbReference>
<dbReference type="SMART" id="SM00220">
    <property type="entry name" value="S_TKc"/>
    <property type="match status" value="1"/>
</dbReference>
<dbReference type="Gene3D" id="3.30.200.20">
    <property type="entry name" value="Phosphorylase Kinase, domain 1"/>
    <property type="match status" value="1"/>
</dbReference>
<sequence>MKGHDTTIADDSLGATLPGEAHDPLAATVATGGGAGPREPVRLQRGAALGRYLVLGPLGAGGMGVVYAAYDPELDRKVAIKLWHAAAGAATSADLARGRLQREAQALAKLQHPNVVAVYDVGTHDNRVFVAMEHVDGWTLTQWLADQRRGVSEIVEVFAAAGRGLAAAHACGLVHRDIKPDNIMIGRDGRVRVMDFGLARSHGTLEPQAGDEAPELQRSLLSLDLTRTGGMLGTPAYMSPEQFHRQATDARSDQFSFCVSLWEAVYGEGPFAGETLVELAHDVVSGHVRPPPRGAAVPGHLHRLLLRGLRAAPEERWPSMDALLAALADDPRARRRRWWIGGALAAVTGVALALALTGEQADRCAVGEARWTEVWPAARAEQVRAALLATGRAHASGTATRVLAALEQYGQAWTAMHREACLATHARGEQSDSLLDLRMRCLGQRLREVDALAQQFVAADAEAADRAIQATAALTPVAACGDVDALLAAVPPPTDPAERAAVDALHGRLAEVDSMFELGRYAEGRRLAEAVLEDSKALGHPPLVGDALRTAGELAVMAGDPATGETRLQAAIEASAAARDLEGHARAWVALTRLTATSLRRPQEALHWSRAMAAAVQLLPASPSLRARARNAAAQALWADGQVAAAVVALAEARALFVTAHGPDHPGVANLDGSLGSALRELGRQDEARAAFTRGLELASRVLGESHPSVAAARMNLANLATDAGDYETARREMVAALELREATLGPQHFLVAQTRYNVAHIDMLRGDREAARRGGEAALASFEQALGPAHADVAYPLNFLGVLAQNEGRLDDAEPLFTRALAISTAALGEDNPELGSPLNNLGLIALDRERPDEAASRFARVLALWEKAYGPEHVELTHPLVGLARAALGRGQPEEALALAERVLALVESLPEQASARAEARYLIAAALVALRRTPERARALAEAARAELPDDPHSRKVRVKVEALLAKME</sequence>
<dbReference type="PROSITE" id="PS00107">
    <property type="entry name" value="PROTEIN_KINASE_ATP"/>
    <property type="match status" value="1"/>
</dbReference>
<dbReference type="InterPro" id="IPR000719">
    <property type="entry name" value="Prot_kinase_dom"/>
</dbReference>
<evidence type="ECO:0000313" key="8">
    <source>
        <dbReference type="EMBL" id="MCY1004224.1"/>
    </source>
</evidence>
<comment type="caution">
    <text evidence="8">The sequence shown here is derived from an EMBL/GenBank/DDBJ whole genome shotgun (WGS) entry which is preliminary data.</text>
</comment>